<proteinExistence type="predicted"/>
<evidence type="ECO:0000313" key="3">
    <source>
        <dbReference type="Proteomes" id="UP000266841"/>
    </source>
</evidence>
<protein>
    <recommendedName>
        <fullName evidence="4">Exostosin GT47 domain-containing protein</fullName>
    </recommendedName>
</protein>
<dbReference type="Proteomes" id="UP000266841">
    <property type="component" value="Unassembled WGS sequence"/>
</dbReference>
<dbReference type="AlphaFoldDB" id="K0SDC2"/>
<comment type="caution">
    <text evidence="2">The sequence shown here is derived from an EMBL/GenBank/DDBJ whole genome shotgun (WGS) entry which is preliminary data.</text>
</comment>
<reference evidence="2 3" key="1">
    <citation type="journal article" date="2012" name="Genome Biol.">
        <title>Genome and low-iron response of an oceanic diatom adapted to chronic iron limitation.</title>
        <authorList>
            <person name="Lommer M."/>
            <person name="Specht M."/>
            <person name="Roy A.S."/>
            <person name="Kraemer L."/>
            <person name="Andreson R."/>
            <person name="Gutowska M.A."/>
            <person name="Wolf J."/>
            <person name="Bergner S.V."/>
            <person name="Schilhabel M.B."/>
            <person name="Klostermeier U.C."/>
            <person name="Beiko R.G."/>
            <person name="Rosenstiel P."/>
            <person name="Hippler M."/>
            <person name="Laroche J."/>
        </authorList>
    </citation>
    <scope>NUCLEOTIDE SEQUENCE [LARGE SCALE GENOMIC DNA]</scope>
    <source>
        <strain evidence="2 3">CCMP1005</strain>
    </source>
</reference>
<gene>
    <name evidence="2" type="ORF">THAOC_15201</name>
</gene>
<evidence type="ECO:0000313" key="2">
    <source>
        <dbReference type="EMBL" id="EJK64098.1"/>
    </source>
</evidence>
<dbReference type="OrthoDB" id="45254at2759"/>
<feature type="region of interest" description="Disordered" evidence="1">
    <location>
        <begin position="1"/>
        <end position="20"/>
    </location>
</feature>
<sequence length="384" mass="43944">MYCSSQELSRAKSRRRKEEANLRIPRRGRSWLRRMGSPQSFAITGALPRQIVSSLELPTTRGGGWLTPKTGCRISRWLYTRERSTPPHLWECNGAGSQTENERQLVPALLTVNDTVYVPHSAVEQFVDDALIDINVDIVVISGQFSDCSAPSVTHVERLLSNKHIIRWFLQNVQKYAGRYSDHPKIDPFPYGLKATGHGGQHAFSSYKAEFFRSVMNLQETSADSEQALIYAGPLGATSSERDGIPRSPSLRPLQYFEEMAKHKYILSPNGDRPECFRHYEAIGLGVMPITQLHPIFHRHLAGSVIFNNSNWSLESLRSEWNPNPKTVNRNIIREDYWIDYVDRIVERKLNWRVFNDTRLDSQELVEQTYLADALEIIANEDDT</sequence>
<evidence type="ECO:0008006" key="4">
    <source>
        <dbReference type="Google" id="ProtNLM"/>
    </source>
</evidence>
<accession>K0SDC2</accession>
<keyword evidence="3" id="KW-1185">Reference proteome</keyword>
<dbReference type="EMBL" id="AGNL01017641">
    <property type="protein sequence ID" value="EJK64098.1"/>
    <property type="molecule type" value="Genomic_DNA"/>
</dbReference>
<evidence type="ECO:0000256" key="1">
    <source>
        <dbReference type="SAM" id="MobiDB-lite"/>
    </source>
</evidence>
<name>K0SDC2_THAOC</name>
<organism evidence="2 3">
    <name type="scientific">Thalassiosira oceanica</name>
    <name type="common">Marine diatom</name>
    <dbReference type="NCBI Taxonomy" id="159749"/>
    <lineage>
        <taxon>Eukaryota</taxon>
        <taxon>Sar</taxon>
        <taxon>Stramenopiles</taxon>
        <taxon>Ochrophyta</taxon>
        <taxon>Bacillariophyta</taxon>
        <taxon>Coscinodiscophyceae</taxon>
        <taxon>Thalassiosirophycidae</taxon>
        <taxon>Thalassiosirales</taxon>
        <taxon>Thalassiosiraceae</taxon>
        <taxon>Thalassiosira</taxon>
    </lineage>
</organism>